<reference evidence="1 2" key="1">
    <citation type="submission" date="2014-08" db="EMBL/GenBank/DDBJ databases">
        <title>Complete genome sequence of Corynebacterium phocae M408/89/1(T)(=DSM 44612(T)), isolated from the common seal (Phoca vitulina).</title>
        <authorList>
            <person name="Ruckert C."/>
            <person name="Albersmeier A."/>
            <person name="Winkler A."/>
            <person name="Kalinowski J."/>
        </authorList>
    </citation>
    <scope>NUCLEOTIDE SEQUENCE [LARGE SCALE GENOMIC DNA]</scope>
    <source>
        <strain evidence="1 2">M408/89/1</strain>
    </source>
</reference>
<evidence type="ECO:0000313" key="2">
    <source>
        <dbReference type="Proteomes" id="UP000185491"/>
    </source>
</evidence>
<dbReference type="Proteomes" id="UP000185491">
    <property type="component" value="Chromosome"/>
</dbReference>
<protein>
    <recommendedName>
        <fullName evidence="3">YbjN domain-containing protein</fullName>
    </recommendedName>
</protein>
<evidence type="ECO:0000313" key="1">
    <source>
        <dbReference type="EMBL" id="APT93497.1"/>
    </source>
</evidence>
<dbReference type="EMBL" id="CP009249">
    <property type="protein sequence ID" value="APT93497.1"/>
    <property type="molecule type" value="Genomic_DNA"/>
</dbReference>
<organism evidence="1 2">
    <name type="scientific">Corynebacterium phocae</name>
    <dbReference type="NCBI Taxonomy" id="161895"/>
    <lineage>
        <taxon>Bacteria</taxon>
        <taxon>Bacillati</taxon>
        <taxon>Actinomycetota</taxon>
        <taxon>Actinomycetes</taxon>
        <taxon>Mycobacteriales</taxon>
        <taxon>Corynebacteriaceae</taxon>
        <taxon>Corynebacterium</taxon>
    </lineage>
</organism>
<sequence length="143" mass="15834">MSNTQDPANRFDLGRVSALFDTLGFSYKTDDKGFIYTQVKNVVLTYASLGDHGELLSILAKPAKEIPAVDRPTLVEFCNFSNREMIFPKSYVIDDDGTLSVRTAIAHLVAPDMPEDQLQAVVRMSIETNLRFFQALEGVSAQG</sequence>
<dbReference type="RefSeq" id="WP_075736146.1">
    <property type="nucleotide sequence ID" value="NZ_CP009249.1"/>
</dbReference>
<dbReference type="OrthoDB" id="9787070at2"/>
<gene>
    <name evidence="1" type="ORF">CPHO_12025</name>
</gene>
<dbReference type="Pfam" id="PF10722">
    <property type="entry name" value="YbjN"/>
    <property type="match status" value="1"/>
</dbReference>
<dbReference type="AlphaFoldDB" id="A0A1L7D5Z3"/>
<evidence type="ECO:0008006" key="3">
    <source>
        <dbReference type="Google" id="ProtNLM"/>
    </source>
</evidence>
<accession>A0A1L7D5Z3</accession>
<keyword evidence="2" id="KW-1185">Reference proteome</keyword>
<proteinExistence type="predicted"/>
<dbReference type="InterPro" id="IPR019660">
    <property type="entry name" value="Put_sensory_transdc_reg_YbjN"/>
</dbReference>
<dbReference type="KEGG" id="cpho:CPHO_12025"/>
<name>A0A1L7D5Z3_9CORY</name>